<feature type="binding site" evidence="10">
    <location>
        <begin position="480"/>
        <end position="484"/>
    </location>
    <ligand>
        <name>AMP</name>
        <dbReference type="ChEBI" id="CHEBI:456215"/>
    </ligand>
</feature>
<dbReference type="PROSITE" id="PS50112">
    <property type="entry name" value="PAS"/>
    <property type="match status" value="1"/>
</dbReference>
<evidence type="ECO:0000259" key="15">
    <source>
        <dbReference type="PROSITE" id="PS51845"/>
    </source>
</evidence>
<evidence type="ECO:0000256" key="5">
    <source>
        <dbReference type="ARBA" id="ARBA00022723"/>
    </source>
</evidence>
<dbReference type="AlphaFoldDB" id="A0A835NG61"/>
<feature type="domain" description="PAS" evidence="14">
    <location>
        <begin position="115"/>
        <end position="179"/>
    </location>
</feature>
<feature type="binding site" evidence="10">
    <location>
        <position position="665"/>
    </location>
    <ligand>
        <name>AMP</name>
        <dbReference type="ChEBI" id="CHEBI:456215"/>
    </ligand>
</feature>
<dbReference type="GO" id="GO:0046872">
    <property type="term" value="F:metal ion binding"/>
    <property type="evidence" value="ECO:0007669"/>
    <property type="project" value="UniProtKB-KW"/>
</dbReference>
<dbReference type="Pfam" id="PF23198">
    <property type="entry name" value="PDE8A_N"/>
    <property type="match status" value="1"/>
</dbReference>
<dbReference type="Pfam" id="PF13426">
    <property type="entry name" value="PAS_9"/>
    <property type="match status" value="1"/>
</dbReference>
<keyword evidence="18" id="KW-1185">Reference proteome</keyword>
<dbReference type="SUPFAM" id="SSF109604">
    <property type="entry name" value="HD-domain/PDEase-like"/>
    <property type="match status" value="1"/>
</dbReference>
<evidence type="ECO:0000256" key="2">
    <source>
        <dbReference type="ARBA" id="ARBA00004703"/>
    </source>
</evidence>
<accession>A0A835NG61</accession>
<comment type="cofactor">
    <cofactor evidence="12">
        <name>a divalent metal cation</name>
        <dbReference type="ChEBI" id="CHEBI:60240"/>
    </cofactor>
    <text evidence="12">Binds 2 divalent metal cations per subunit. Site 1 may preferentially bind zinc ions, while site 2 has a preference for magnesium and/or manganese ions.</text>
</comment>
<protein>
    <recommendedName>
        <fullName evidence="12">Phosphodiesterase</fullName>
        <ecNumber evidence="12">3.1.4.-</ecNumber>
    </recommendedName>
</protein>
<feature type="binding site" evidence="11">
    <location>
        <position position="484"/>
    </location>
    <ligand>
        <name>Zn(2+)</name>
        <dbReference type="ChEBI" id="CHEBI:29105"/>
        <label>1</label>
    </ligand>
</feature>
<evidence type="ECO:0000256" key="4">
    <source>
        <dbReference type="ARBA" id="ARBA00022553"/>
    </source>
</evidence>
<dbReference type="EMBL" id="JADDUC010000295">
    <property type="protein sequence ID" value="KAG0114518.1"/>
    <property type="molecule type" value="Genomic_DNA"/>
</dbReference>
<dbReference type="InterPro" id="IPR023174">
    <property type="entry name" value="PDEase_CS"/>
</dbReference>
<comment type="catalytic activity">
    <reaction evidence="1">
        <text>3',5'-cyclic AMP + H2O = AMP + H(+)</text>
        <dbReference type="Rhea" id="RHEA:25277"/>
        <dbReference type="ChEBI" id="CHEBI:15377"/>
        <dbReference type="ChEBI" id="CHEBI:15378"/>
        <dbReference type="ChEBI" id="CHEBI:58165"/>
        <dbReference type="ChEBI" id="CHEBI:456215"/>
        <dbReference type="EC" id="3.1.4.53"/>
    </reaction>
</comment>
<evidence type="ECO:0000313" key="17">
    <source>
        <dbReference type="EMBL" id="KAI1240040.1"/>
    </source>
</evidence>
<feature type="binding site" evidence="11">
    <location>
        <position position="521"/>
    </location>
    <ligand>
        <name>Zn(2+)</name>
        <dbReference type="ChEBI" id="CHEBI:29105"/>
        <label>1</label>
    </ligand>
</feature>
<dbReference type="Gene3D" id="1.10.1300.10">
    <property type="entry name" value="3'5'-cyclic nucleotide phosphodiesterase, catalytic domain"/>
    <property type="match status" value="1"/>
</dbReference>
<dbReference type="Pfam" id="PF00233">
    <property type="entry name" value="PDEase_I"/>
    <property type="match status" value="1"/>
</dbReference>
<feature type="binding site" evidence="11">
    <location>
        <position position="665"/>
    </location>
    <ligand>
        <name>Zn(2+)</name>
        <dbReference type="ChEBI" id="CHEBI:29105"/>
        <label>1</label>
    </ligand>
</feature>
<dbReference type="InterPro" id="IPR023088">
    <property type="entry name" value="PDEase"/>
</dbReference>
<feature type="compositionally biased region" description="Polar residues" evidence="13">
    <location>
        <begin position="241"/>
        <end position="255"/>
    </location>
</feature>
<dbReference type="InterPro" id="IPR035965">
    <property type="entry name" value="PAS-like_dom_sf"/>
</dbReference>
<comment type="pathway">
    <text evidence="2">Purine metabolism; 3',5'-cyclic AMP degradation; AMP from 3',5'-cyclic AMP: step 1/1.</text>
</comment>
<feature type="binding site" evidence="11">
    <location>
        <position position="520"/>
    </location>
    <ligand>
        <name>Zn(2+)</name>
        <dbReference type="ChEBI" id="CHEBI:29105"/>
        <label>1</label>
    </ligand>
</feature>
<dbReference type="SMART" id="SM00091">
    <property type="entry name" value="PAS"/>
    <property type="match status" value="1"/>
</dbReference>
<reference evidence="17" key="3">
    <citation type="submission" date="2022-01" db="EMBL/GenBank/DDBJ databases">
        <authorList>
            <person name="Rubenstein D.R."/>
        </authorList>
    </citation>
    <scope>NUCLEOTIDE SEQUENCE</scope>
    <source>
        <strain evidence="17">SS15</strain>
        <tissue evidence="17">Liver</tissue>
    </source>
</reference>
<dbReference type="InterPro" id="IPR036971">
    <property type="entry name" value="PDEase_catalytic_dom_sf"/>
</dbReference>
<comment type="similarity">
    <text evidence="3">Belongs to the cyclic nucleotide phosphodiesterase family. PDE8 subfamily.</text>
</comment>
<gene>
    <name evidence="17" type="ORF">IHE44_0011486</name>
    <name evidence="16" type="ORF">IHE44_007735</name>
</gene>
<reference evidence="16" key="1">
    <citation type="submission" date="2020-10" db="EMBL/GenBank/DDBJ databases">
        <title>Feather gene expression reveals the developmental basis of iridescence in African starlings.</title>
        <authorList>
            <person name="Rubenstein D.R."/>
        </authorList>
    </citation>
    <scope>NUCLEOTIDE SEQUENCE</scope>
    <source>
        <strain evidence="16">SS15</strain>
        <tissue evidence="16">Liver</tissue>
    </source>
</reference>
<dbReference type="EMBL" id="JADDUC020000004">
    <property type="protein sequence ID" value="KAI1240040.1"/>
    <property type="molecule type" value="Genomic_DNA"/>
</dbReference>
<dbReference type="InterPro" id="IPR000014">
    <property type="entry name" value="PAS"/>
</dbReference>
<evidence type="ECO:0000256" key="12">
    <source>
        <dbReference type="RuleBase" id="RU363067"/>
    </source>
</evidence>
<keyword evidence="7" id="KW-0114">cAMP</keyword>
<comment type="function">
    <text evidence="8">Hydrolyzes the second messenger cAMP, which is a key regulator of many important physiological processes. May be involved in specific signaling in the thyroid gland.</text>
</comment>
<evidence type="ECO:0000256" key="3">
    <source>
        <dbReference type="ARBA" id="ARBA00006437"/>
    </source>
</evidence>
<sequence length="812" mass="91410">MKHQKGRLEYCDGVASTAEVQVGPMRLTQYPIQSFSGGTQSNIEKAFSATEKFLFPQVYSCHRAIRALCNTCCGSTHQFMENSSVTACYNELVQIEHGEVRSQFKLRACNAVFTALDHCQEAVEITSEDHVIQYVNPAFERMMGYCKGELIGKELTELPKSDKNSADLLDNINTFIKKGKEWQGVYYARRKSGDSIQQHVKITPVLYKSYHEDKNTGDNSQSESGSYKCKNRRKDSADVKSITSQSSDAPSLQTRRYSSMARIHSMTIEAPITKVINIINAAQENSPITVAEALDRVLEILRTTELYSPQLGTKDEDPHTSDLVGGLMNDSLRRLSGNEYVFSKNMNLSHTHLPVPNTINDVPPCIAQLLDNEESWDFNIFELEAVTNKRDKKNGMEDKAVIGSTDWDSKAYNENRRQQFWGHADRKNKHVIQRDKPLVYLGLKVFARFGVSEFLNCSEATLRAWLQVIEANYHSSNSYHNSTHAADVLHATAFFLGKERVKGSLDHLDEIAALIAATIHDVDHPGRTNSFLCNAGSELAVLYNDTAVLESHHTALAFQLTTKDSKYNIFKNIDRNRYRTLRQAIIDMVLATEMTKHFEHVNKFVNSINKPMASEETSPHGMLPLAPVTKSPLQSEGSDTECTANIKNFPDNQTLIKRMMIKCADVANPCRPLELCIEWAGRISEEYFAQTDEEKRQGLPVVMPVFDRNTCSIPKSQISFIDYFITDMFDAWDVQAASKTVKAVAAVKEAVRLPCAVSKIKPAALLLIRVAARMSVYSALRNKAYFVDKELRRNAGKLLQTTVTHKKTTYCL</sequence>
<dbReference type="InterPro" id="IPR002073">
    <property type="entry name" value="PDEase_catalytic_dom"/>
</dbReference>
<keyword evidence="4" id="KW-0597">Phosphoprotein</keyword>
<reference evidence="17 18" key="2">
    <citation type="journal article" date="2021" name="J. Hered.">
        <title>Feather Gene Expression Elucidates the Developmental Basis of Plumage Iridescence in African Starlings.</title>
        <authorList>
            <person name="Rubenstein D.R."/>
            <person name="Corvelo A."/>
            <person name="MacManes M.D."/>
            <person name="Maia R."/>
            <person name="Narzisi G."/>
            <person name="Rousaki A."/>
            <person name="Vandenabeele P."/>
            <person name="Shawkey M.D."/>
            <person name="Solomon J."/>
        </authorList>
    </citation>
    <scope>NUCLEOTIDE SEQUENCE [LARGE SCALE GENOMIC DNA]</scope>
    <source>
        <strain evidence="17">SS15</strain>
    </source>
</reference>
<keyword evidence="6 12" id="KW-0378">Hydrolase</keyword>
<feature type="binding site" evidence="10">
    <location>
        <position position="717"/>
    </location>
    <ligand>
        <name>AMP</name>
        <dbReference type="ChEBI" id="CHEBI:456215"/>
    </ligand>
</feature>
<organism evidence="16">
    <name type="scientific">Lamprotornis superbus</name>
    <dbReference type="NCBI Taxonomy" id="245042"/>
    <lineage>
        <taxon>Eukaryota</taxon>
        <taxon>Metazoa</taxon>
        <taxon>Chordata</taxon>
        <taxon>Craniata</taxon>
        <taxon>Vertebrata</taxon>
        <taxon>Euteleostomi</taxon>
        <taxon>Archelosauria</taxon>
        <taxon>Archosauria</taxon>
        <taxon>Dinosauria</taxon>
        <taxon>Saurischia</taxon>
        <taxon>Theropoda</taxon>
        <taxon>Coelurosauria</taxon>
        <taxon>Aves</taxon>
        <taxon>Neognathae</taxon>
        <taxon>Neoaves</taxon>
        <taxon>Telluraves</taxon>
        <taxon>Australaves</taxon>
        <taxon>Passeriformes</taxon>
        <taxon>Sturnidae</taxon>
        <taxon>Lamprotornis</taxon>
    </lineage>
</organism>
<dbReference type="GO" id="GO:0006198">
    <property type="term" value="P:cAMP catabolic process"/>
    <property type="evidence" value="ECO:0007669"/>
    <property type="project" value="UniProtKB-UniPathway"/>
</dbReference>
<dbReference type="GO" id="GO:0004115">
    <property type="term" value="F:3',5'-cyclic-AMP phosphodiesterase activity"/>
    <property type="evidence" value="ECO:0007669"/>
    <property type="project" value="UniProtKB-EC"/>
</dbReference>
<dbReference type="GO" id="GO:0007165">
    <property type="term" value="P:signal transduction"/>
    <property type="evidence" value="ECO:0007669"/>
    <property type="project" value="InterPro"/>
</dbReference>
<feature type="active site" description="Proton donor" evidence="9">
    <location>
        <position position="480"/>
    </location>
</feature>
<dbReference type="SUPFAM" id="SSF55785">
    <property type="entry name" value="PYP-like sensor domain (PAS domain)"/>
    <property type="match status" value="1"/>
</dbReference>
<dbReference type="NCBIfam" id="TIGR00229">
    <property type="entry name" value="sensory_box"/>
    <property type="match status" value="1"/>
</dbReference>
<feature type="domain" description="PDEase" evidence="15">
    <location>
        <begin position="358"/>
        <end position="784"/>
    </location>
</feature>
<dbReference type="PROSITE" id="PS51845">
    <property type="entry name" value="PDEASE_I_2"/>
    <property type="match status" value="1"/>
</dbReference>
<evidence type="ECO:0000313" key="18">
    <source>
        <dbReference type="Proteomes" id="UP000618051"/>
    </source>
</evidence>
<name>A0A835NG61_9PASS</name>
<dbReference type="EC" id="3.1.4.-" evidence="12"/>
<dbReference type="UniPathway" id="UPA00762">
    <property type="reaction ID" value="UER00747"/>
</dbReference>
<dbReference type="Gene3D" id="3.30.450.20">
    <property type="entry name" value="PAS domain"/>
    <property type="match status" value="1"/>
</dbReference>
<feature type="region of interest" description="Disordered" evidence="13">
    <location>
        <begin position="211"/>
        <end position="255"/>
    </location>
</feature>
<dbReference type="PANTHER" id="PTHR11347">
    <property type="entry name" value="CYCLIC NUCLEOTIDE PHOSPHODIESTERASE"/>
    <property type="match status" value="1"/>
</dbReference>
<dbReference type="CDD" id="cd00077">
    <property type="entry name" value="HDc"/>
    <property type="match status" value="1"/>
</dbReference>
<dbReference type="OrthoDB" id="189220at2759"/>
<evidence type="ECO:0000313" key="16">
    <source>
        <dbReference type="EMBL" id="KAG0114518.1"/>
    </source>
</evidence>
<evidence type="ECO:0000256" key="8">
    <source>
        <dbReference type="ARBA" id="ARBA00056309"/>
    </source>
</evidence>
<evidence type="ECO:0000256" key="11">
    <source>
        <dbReference type="PIRSR" id="PIRSR623088-3"/>
    </source>
</evidence>
<evidence type="ECO:0000256" key="7">
    <source>
        <dbReference type="ARBA" id="ARBA00023149"/>
    </source>
</evidence>
<evidence type="ECO:0000256" key="6">
    <source>
        <dbReference type="ARBA" id="ARBA00022801"/>
    </source>
</evidence>
<evidence type="ECO:0000256" key="1">
    <source>
        <dbReference type="ARBA" id="ARBA00000621"/>
    </source>
</evidence>
<feature type="binding site" evidence="10">
    <location>
        <position position="521"/>
    </location>
    <ligand>
        <name>AMP</name>
        <dbReference type="ChEBI" id="CHEBI:456215"/>
    </ligand>
</feature>
<dbReference type="PROSITE" id="PS00126">
    <property type="entry name" value="PDEASE_I_1"/>
    <property type="match status" value="1"/>
</dbReference>
<dbReference type="PRINTS" id="PR00387">
    <property type="entry name" value="PDIESTERASE1"/>
</dbReference>
<feature type="binding site" evidence="11">
    <location>
        <position position="521"/>
    </location>
    <ligand>
        <name>Zn(2+)</name>
        <dbReference type="ChEBI" id="CHEBI:29105"/>
        <label>2</label>
    </ligand>
</feature>
<keyword evidence="5 11" id="KW-0479">Metal-binding</keyword>
<evidence type="ECO:0000256" key="10">
    <source>
        <dbReference type="PIRSR" id="PIRSR623088-2"/>
    </source>
</evidence>
<dbReference type="CDD" id="cd00130">
    <property type="entry name" value="PAS"/>
    <property type="match status" value="1"/>
</dbReference>
<dbReference type="Proteomes" id="UP000618051">
    <property type="component" value="Unassembled WGS sequence"/>
</dbReference>
<comment type="caution">
    <text evidence="16">The sequence shown here is derived from an EMBL/GenBank/DDBJ whole genome shotgun (WGS) entry which is preliminary data.</text>
</comment>
<evidence type="ECO:0000259" key="14">
    <source>
        <dbReference type="PROSITE" id="PS50112"/>
    </source>
</evidence>
<dbReference type="FunFam" id="3.30.450.20:FF:000023">
    <property type="entry name" value="Phosphodiesterase"/>
    <property type="match status" value="1"/>
</dbReference>
<dbReference type="InterPro" id="IPR057304">
    <property type="entry name" value="PDE8-like_REC_N"/>
</dbReference>
<proteinExistence type="inferred from homology"/>
<dbReference type="InterPro" id="IPR003607">
    <property type="entry name" value="HD/PDEase_dom"/>
</dbReference>
<evidence type="ECO:0000256" key="9">
    <source>
        <dbReference type="PIRSR" id="PIRSR623088-1"/>
    </source>
</evidence>
<evidence type="ECO:0000256" key="13">
    <source>
        <dbReference type="SAM" id="MobiDB-lite"/>
    </source>
</evidence>
<dbReference type="SMART" id="SM00471">
    <property type="entry name" value="HDc"/>
    <property type="match status" value="1"/>
</dbReference>
<dbReference type="FunFam" id="1.10.1300.10:FF:000002">
    <property type="entry name" value="Phosphodiesterase"/>
    <property type="match status" value="1"/>
</dbReference>